<proteinExistence type="inferred from homology"/>
<feature type="domain" description="Tail sheath protein C-terminal" evidence="2">
    <location>
        <begin position="55"/>
        <end position="154"/>
    </location>
</feature>
<dbReference type="InterPro" id="IPR020287">
    <property type="entry name" value="Tail_sheath_C"/>
</dbReference>
<dbReference type="PANTHER" id="PTHR35861">
    <property type="match status" value="1"/>
</dbReference>
<feature type="non-terminal residue" evidence="3">
    <location>
        <position position="1"/>
    </location>
</feature>
<organism evidence="3 4">
    <name type="scientific">Phoenicibacter congonensis</name>
    <dbReference type="NCBI Taxonomy" id="1944646"/>
    <lineage>
        <taxon>Bacteria</taxon>
        <taxon>Bacillati</taxon>
        <taxon>Actinomycetota</taxon>
        <taxon>Coriobacteriia</taxon>
        <taxon>Eggerthellales</taxon>
        <taxon>Eggerthellaceae</taxon>
        <taxon>Phoenicibacter</taxon>
    </lineage>
</organism>
<dbReference type="Proteomes" id="UP001168575">
    <property type="component" value="Unassembled WGS sequence"/>
</dbReference>
<protein>
    <submittedName>
        <fullName evidence="3">Phage tail sheath C-terminal domain-containing protein</fullName>
    </submittedName>
</protein>
<gene>
    <name evidence="3" type="ORF">Q3982_09830</name>
</gene>
<dbReference type="AlphaFoldDB" id="A0AA43RKG9"/>
<dbReference type="EMBL" id="JAUMVS010000392">
    <property type="protein sequence ID" value="MDO4842963.1"/>
    <property type="molecule type" value="Genomic_DNA"/>
</dbReference>
<evidence type="ECO:0000256" key="1">
    <source>
        <dbReference type="ARBA" id="ARBA00008005"/>
    </source>
</evidence>
<keyword evidence="4" id="KW-1185">Reference proteome</keyword>
<accession>A0AA43RKG9</accession>
<comment type="caution">
    <text evidence="3">The sequence shown here is derived from an EMBL/GenBank/DDBJ whole genome shotgun (WGS) entry which is preliminary data.</text>
</comment>
<sequence length="163" mass="18814">LDRGKLTNVLAVERSSTQGERDYMYGNRNIVNPIVNFRNNGIVIWGQKTGQRRPTALDRVNVRRLMNAIKRVIVDATQYYVFEQNDSFTWSRWVDMVEPKLDVIKNNRGIYDYQVVMDETTVTEDDLVNYTMPGVVKIKPTRAAEFIPLTFSITANSVEFGDE</sequence>
<dbReference type="Pfam" id="PF17482">
    <property type="entry name" value="Phage_sheath_1C"/>
    <property type="match status" value="1"/>
</dbReference>
<comment type="similarity">
    <text evidence="1">Belongs to the myoviridae tail sheath protein family.</text>
</comment>
<reference evidence="3" key="1">
    <citation type="submission" date="2023-07" db="EMBL/GenBank/DDBJ databases">
        <title>Between Cages and Wild: Unraveling the Impact of Captivity on Animal Microbiomes and Antimicrobial Resistance.</title>
        <authorList>
            <person name="Schmartz G.P."/>
            <person name="Rehner J."/>
            <person name="Schuff M.J."/>
            <person name="Becker S.L."/>
            <person name="Kravczyk M."/>
            <person name="Gurevich A."/>
            <person name="Francke R."/>
            <person name="Mueller R."/>
            <person name="Keller V."/>
            <person name="Keller A."/>
        </authorList>
    </citation>
    <scope>NUCLEOTIDE SEQUENCE</scope>
    <source>
        <strain evidence="3">S12M_St_49</strain>
    </source>
</reference>
<dbReference type="PANTHER" id="PTHR35861:SF2">
    <property type="entry name" value="FELS-2 PROPHAGE PROTEIN"/>
    <property type="match status" value="1"/>
</dbReference>
<evidence type="ECO:0000259" key="2">
    <source>
        <dbReference type="Pfam" id="PF17482"/>
    </source>
</evidence>
<evidence type="ECO:0000313" key="3">
    <source>
        <dbReference type="EMBL" id="MDO4842963.1"/>
    </source>
</evidence>
<name>A0AA43RKG9_9ACTN</name>
<dbReference type="InterPro" id="IPR052042">
    <property type="entry name" value="Tail_sheath_structural"/>
</dbReference>
<evidence type="ECO:0000313" key="4">
    <source>
        <dbReference type="Proteomes" id="UP001168575"/>
    </source>
</evidence>